<evidence type="ECO:0000256" key="10">
    <source>
        <dbReference type="SAM" id="MobiDB-lite"/>
    </source>
</evidence>
<keyword evidence="7" id="KW-0067">ATP-binding</keyword>
<evidence type="ECO:0000256" key="2">
    <source>
        <dbReference type="ARBA" id="ARBA00005051"/>
    </source>
</evidence>
<dbReference type="InterPro" id="IPR035907">
    <property type="entry name" value="Hppk_sf"/>
</dbReference>
<keyword evidence="6" id="KW-0418">Kinase</keyword>
<dbReference type="NCBIfam" id="TIGR00525">
    <property type="entry name" value="folB"/>
    <property type="match status" value="1"/>
</dbReference>
<dbReference type="PROSITE" id="PS00794">
    <property type="entry name" value="HPPK"/>
    <property type="match status" value="1"/>
</dbReference>
<comment type="similarity">
    <text evidence="3">In the N-terminal section; belongs to the DHNA family.</text>
</comment>
<evidence type="ECO:0000313" key="12">
    <source>
        <dbReference type="EMBL" id="GAA4385924.1"/>
    </source>
</evidence>
<dbReference type="RefSeq" id="WP_345030084.1">
    <property type="nucleotide sequence ID" value="NZ_BAABGL010000003.1"/>
</dbReference>
<comment type="caution">
    <text evidence="12">The sequence shown here is derived from an EMBL/GenBank/DDBJ whole genome shotgun (WGS) entry which is preliminary data.</text>
</comment>
<dbReference type="Pfam" id="PF02152">
    <property type="entry name" value="FolB"/>
    <property type="match status" value="1"/>
</dbReference>
<evidence type="ECO:0000259" key="11">
    <source>
        <dbReference type="PROSITE" id="PS00794"/>
    </source>
</evidence>
<evidence type="ECO:0000256" key="1">
    <source>
        <dbReference type="ARBA" id="ARBA00000198"/>
    </source>
</evidence>
<dbReference type="SUPFAM" id="SSF55620">
    <property type="entry name" value="Tetrahydrobiopterin biosynthesis enzymes-like"/>
    <property type="match status" value="1"/>
</dbReference>
<dbReference type="PANTHER" id="PTHR43071:SF1">
    <property type="entry name" value="2-AMINO-4-HYDROXY-6-HYDROXYMETHYLDIHYDROPTERIDINE PYROPHOSPHOKINASE"/>
    <property type="match status" value="1"/>
</dbReference>
<dbReference type="NCBIfam" id="TIGR00526">
    <property type="entry name" value="folB_dom"/>
    <property type="match status" value="1"/>
</dbReference>
<gene>
    <name evidence="12" type="ORF">GCM10023167_08310</name>
</gene>
<feature type="domain" description="7,8-dihydro-6-hydroxymethylpterin-pyrophosphokinase" evidence="11">
    <location>
        <begin position="233"/>
        <end position="244"/>
    </location>
</feature>
<keyword evidence="13" id="KW-1185">Reference proteome</keyword>
<evidence type="ECO:0000256" key="6">
    <source>
        <dbReference type="ARBA" id="ARBA00022777"/>
    </source>
</evidence>
<protein>
    <recommendedName>
        <fullName evidence="9">Bifunctional folate synthesis protein</fullName>
    </recommendedName>
    <domain>
        <recommendedName>
            <fullName evidence="9">Dihydroneopterin aldolase</fullName>
            <shortName evidence="9">DHNA</shortName>
            <ecNumber evidence="9">4.1.2.25</ecNumber>
        </recommendedName>
        <alternativeName>
            <fullName evidence="9">7,8-dihydroneopterin aldolase</fullName>
        </alternativeName>
    </domain>
    <domain>
        <recommendedName>
            <fullName evidence="9">2-amino-4-hydroxy-6-hydroxymethyldihydropteridine pyrophosphokinase</fullName>
            <ecNumber evidence="9">2.7.6.3</ecNumber>
        </recommendedName>
        <alternativeName>
            <fullName evidence="9">6-hydroxymethyl-7,8-dihydropterin pyrophosphokinase</fullName>
            <shortName evidence="9">PPPK</shortName>
        </alternativeName>
        <alternativeName>
            <fullName evidence="9">7,8-dihydro-6-hydroxymethylpterin pyrophosphokinase</fullName>
            <shortName evidence="9">HPPK</shortName>
        </alternativeName>
    </domain>
</protein>
<dbReference type="Proteomes" id="UP001500642">
    <property type="component" value="Unassembled WGS sequence"/>
</dbReference>
<dbReference type="NCBIfam" id="TIGR01498">
    <property type="entry name" value="folK"/>
    <property type="match status" value="1"/>
</dbReference>
<comment type="similarity">
    <text evidence="9">Belongs to the DHNA family.</text>
</comment>
<comment type="pathway">
    <text evidence="9">Cofactor biosynthesis; tetrahydrofolate biosynthesis; 2-amino-4-hydroxy-6-hydroxymethyl-7,8-dihydropteridine diphosphate from 7,8-dihydroneopterin triphosphate: step 3/4.</text>
</comment>
<evidence type="ECO:0000313" key="13">
    <source>
        <dbReference type="Proteomes" id="UP001500642"/>
    </source>
</evidence>
<dbReference type="EC" id="4.1.2.25" evidence="9"/>
<name>A0ABP8J6U9_9MICO</name>
<comment type="catalytic activity">
    <reaction evidence="1">
        <text>6-hydroxymethyl-7,8-dihydropterin + ATP = (7,8-dihydropterin-6-yl)methyl diphosphate + AMP + H(+)</text>
        <dbReference type="Rhea" id="RHEA:11412"/>
        <dbReference type="ChEBI" id="CHEBI:15378"/>
        <dbReference type="ChEBI" id="CHEBI:30616"/>
        <dbReference type="ChEBI" id="CHEBI:44841"/>
        <dbReference type="ChEBI" id="CHEBI:72950"/>
        <dbReference type="ChEBI" id="CHEBI:456215"/>
        <dbReference type="EC" id="2.7.6.3"/>
    </reaction>
</comment>
<organism evidence="12 13">
    <name type="scientific">Brevibacterium pityocampae</name>
    <dbReference type="NCBI Taxonomy" id="506594"/>
    <lineage>
        <taxon>Bacteria</taxon>
        <taxon>Bacillati</taxon>
        <taxon>Actinomycetota</taxon>
        <taxon>Actinomycetes</taxon>
        <taxon>Micrococcales</taxon>
        <taxon>Brevibacteriaceae</taxon>
        <taxon>Brevibacterium</taxon>
    </lineage>
</organism>
<feature type="region of interest" description="Disordered" evidence="10">
    <location>
        <begin position="314"/>
        <end position="345"/>
    </location>
</feature>
<dbReference type="SUPFAM" id="SSF55083">
    <property type="entry name" value="6-hydroxymethyl-7,8-dihydropterin pyrophosphokinase, HPPK"/>
    <property type="match status" value="1"/>
</dbReference>
<evidence type="ECO:0000256" key="9">
    <source>
        <dbReference type="RuleBase" id="RU362079"/>
    </source>
</evidence>
<keyword evidence="4" id="KW-0808">Transferase</keyword>
<dbReference type="InterPro" id="IPR006156">
    <property type="entry name" value="Dihydroneopterin_aldolase"/>
</dbReference>
<keyword evidence="9" id="KW-0456">Lyase</keyword>
<feature type="compositionally biased region" description="Pro residues" evidence="10">
    <location>
        <begin position="326"/>
        <end position="338"/>
    </location>
</feature>
<dbReference type="Gene3D" id="3.30.1130.10">
    <property type="match status" value="1"/>
</dbReference>
<keyword evidence="5" id="KW-0547">Nucleotide-binding</keyword>
<reference evidence="13" key="1">
    <citation type="journal article" date="2019" name="Int. J. Syst. Evol. Microbiol.">
        <title>The Global Catalogue of Microorganisms (GCM) 10K type strain sequencing project: providing services to taxonomists for standard genome sequencing and annotation.</title>
        <authorList>
            <consortium name="The Broad Institute Genomics Platform"/>
            <consortium name="The Broad Institute Genome Sequencing Center for Infectious Disease"/>
            <person name="Wu L."/>
            <person name="Ma J."/>
        </authorList>
    </citation>
    <scope>NUCLEOTIDE SEQUENCE [LARGE SCALE GENOMIC DNA]</scope>
    <source>
        <strain evidence="13">JCM 17808</strain>
    </source>
</reference>
<comment type="pathway">
    <text evidence="2">Cofactor biosynthesis; tetrahydrofolate biosynthesis; 2-amino-4-hydroxy-6-hydroxymethyl-7,8-dihydropteridine diphosphate from 7,8-dihydroneopterin triphosphate: step 4/4.</text>
</comment>
<evidence type="ECO:0000256" key="5">
    <source>
        <dbReference type="ARBA" id="ARBA00022741"/>
    </source>
</evidence>
<dbReference type="InterPro" id="IPR043133">
    <property type="entry name" value="GTP-CH-I_C/QueF"/>
</dbReference>
<dbReference type="Pfam" id="PF01288">
    <property type="entry name" value="HPPK"/>
    <property type="match status" value="1"/>
</dbReference>
<dbReference type="PANTHER" id="PTHR43071">
    <property type="entry name" value="2-AMINO-4-HYDROXY-6-HYDROXYMETHYLDIHYDROPTERIDINE PYROPHOSPHOKINASE"/>
    <property type="match status" value="1"/>
</dbReference>
<proteinExistence type="inferred from homology"/>
<dbReference type="CDD" id="cd00483">
    <property type="entry name" value="HPPK"/>
    <property type="match status" value="1"/>
</dbReference>
<evidence type="ECO:0000256" key="3">
    <source>
        <dbReference type="ARBA" id="ARBA00009640"/>
    </source>
</evidence>
<dbReference type="EMBL" id="BAABGL010000003">
    <property type="protein sequence ID" value="GAA4385924.1"/>
    <property type="molecule type" value="Genomic_DNA"/>
</dbReference>
<evidence type="ECO:0000256" key="8">
    <source>
        <dbReference type="ARBA" id="ARBA00022909"/>
    </source>
</evidence>
<dbReference type="InterPro" id="IPR000550">
    <property type="entry name" value="Hppk"/>
</dbReference>
<dbReference type="Gene3D" id="3.30.70.560">
    <property type="entry name" value="7,8-Dihydro-6-hydroxymethylpterin-pyrophosphokinase HPPK"/>
    <property type="match status" value="1"/>
</dbReference>
<keyword evidence="8 9" id="KW-0289">Folate biosynthesis</keyword>
<dbReference type="SMART" id="SM00905">
    <property type="entry name" value="FolB"/>
    <property type="match status" value="1"/>
</dbReference>
<dbReference type="CDD" id="cd00534">
    <property type="entry name" value="DHNA_DHNTPE"/>
    <property type="match status" value="1"/>
</dbReference>
<evidence type="ECO:0000256" key="7">
    <source>
        <dbReference type="ARBA" id="ARBA00022840"/>
    </source>
</evidence>
<dbReference type="EC" id="2.7.6.3" evidence="9"/>
<comment type="catalytic activity">
    <reaction evidence="9">
        <text>7,8-dihydroneopterin = 6-hydroxymethyl-7,8-dihydropterin + glycolaldehyde</text>
        <dbReference type="Rhea" id="RHEA:10540"/>
        <dbReference type="ChEBI" id="CHEBI:17001"/>
        <dbReference type="ChEBI" id="CHEBI:17071"/>
        <dbReference type="ChEBI" id="CHEBI:44841"/>
        <dbReference type="EC" id="4.1.2.25"/>
    </reaction>
</comment>
<evidence type="ECO:0000256" key="4">
    <source>
        <dbReference type="ARBA" id="ARBA00022679"/>
    </source>
</evidence>
<sequence>MDRIRLTGLRAFGHHGVFDHERTDGQEFLVDLEVPGDLSTAGRGDALADTVDYGVLAEEAVAVITGEPFDLIESVAEEIARRCLAHCAQITVTVHKPQAPIPHAFADVSVTVTRSRGASSAVSRPAGTGEAQAGIARGGDAAGEGSARAVLALGANLGEPLTALRTAVAALERHPHITVTAASHVYRTAPVGGVEQPDFLNAAVLVDTALTPLELLGVAQGIEVAAHRTRDVRWGPRTLDIDLIRYAAPGAELDDPAQQMRLALPRLDLPHPRAAERAFVLAPWEEIAPHARVEVAGAAVGLAEAIARAADAGGIERTADTLGPAVPEPPTSPAPQPAPGSEEAR</sequence>
<accession>A0ABP8J6U9</accession>
<dbReference type="InterPro" id="IPR006157">
    <property type="entry name" value="FolB_dom"/>
</dbReference>
<comment type="function">
    <text evidence="9">Catalyzes the conversion of 7,8-dihydroneopterin to 6-hydroxymethyl-7,8-dihydropterin.</text>
</comment>